<accession>A0ACB9FE03</accession>
<protein>
    <submittedName>
        <fullName evidence="1">Uncharacterized protein</fullName>
    </submittedName>
</protein>
<evidence type="ECO:0000313" key="2">
    <source>
        <dbReference type="Proteomes" id="UP001055879"/>
    </source>
</evidence>
<gene>
    <name evidence="1" type="ORF">L6452_00662</name>
</gene>
<dbReference type="Proteomes" id="UP001055879">
    <property type="component" value="Linkage Group LG01"/>
</dbReference>
<dbReference type="EMBL" id="CM042047">
    <property type="protein sequence ID" value="KAI3769554.1"/>
    <property type="molecule type" value="Genomic_DNA"/>
</dbReference>
<sequence>MESNVEEALRAKESAEKLFAIKDFTGAKQYALRAQVICPQLEGISQMVATFEIYAATETKINGEIDLYSVLGLGPSADKSVLKKQYKKMAVLLHPDKNKTRGADEAFKLVSEAWSVLSDGTKRNSYDIRRNKHLSATVPQSNLSSVYGTTGVPGFDSSSKNPASVSRLDTFWTVCTSCRVQYEYLRKYVNKRLSCKNCRGVFVAVETGAAPVTYCPWSYTAENGYSNHSYAPATYIPNSSVCFTGNGSSAFHSAHGSEYASNVSFQWNTSPGASTGVSDPNLVHKSNGNTNRAKAYAKHQIRNSSANTGTSEIPAVRLGRPPKKRKIEGGEGPQNPNGEMLFRTDPEMVVTNGNVISETTTRWYPVAPALDARKLLIDKARSVIRFKLEEMKLASKNGKTLKKSNSMPITVPDPDFHDFDMDRSEEVFKPKQIWAIYDEEDGMPRLYCLVRQVISVKPFQLYISYLNSKTDTEFGAVKWIESGFTKSCGSFRVFHSDIVDSVNIFSHLLGREKAGRGGCVKIYPKRGDVWAVYRNWSVNWNRKTPKEVRHQYEMVEVLDDYSEERGVCVTSLMKLQGYKTVYQRDSNKNATRWIPRREMLRFSHQVPSCVLRGQALNLPDGCWDLDPAATPEELLRAAMEAEDDIAGGGATEELQD</sequence>
<comment type="caution">
    <text evidence="1">The sequence shown here is derived from an EMBL/GenBank/DDBJ whole genome shotgun (WGS) entry which is preliminary data.</text>
</comment>
<name>A0ACB9FE03_ARCLA</name>
<reference evidence="2" key="1">
    <citation type="journal article" date="2022" name="Mol. Ecol. Resour.">
        <title>The genomes of chicory, endive, great burdock and yacon provide insights into Asteraceae palaeo-polyploidization history and plant inulin production.</title>
        <authorList>
            <person name="Fan W."/>
            <person name="Wang S."/>
            <person name="Wang H."/>
            <person name="Wang A."/>
            <person name="Jiang F."/>
            <person name="Liu H."/>
            <person name="Zhao H."/>
            <person name="Xu D."/>
            <person name="Zhang Y."/>
        </authorList>
    </citation>
    <scope>NUCLEOTIDE SEQUENCE [LARGE SCALE GENOMIC DNA]</scope>
    <source>
        <strain evidence="2">cv. Niubang</strain>
    </source>
</reference>
<keyword evidence="2" id="KW-1185">Reference proteome</keyword>
<reference evidence="1 2" key="2">
    <citation type="journal article" date="2022" name="Mol. Ecol. Resour.">
        <title>The genomes of chicory, endive, great burdock and yacon provide insights into Asteraceae paleo-polyploidization history and plant inulin production.</title>
        <authorList>
            <person name="Fan W."/>
            <person name="Wang S."/>
            <person name="Wang H."/>
            <person name="Wang A."/>
            <person name="Jiang F."/>
            <person name="Liu H."/>
            <person name="Zhao H."/>
            <person name="Xu D."/>
            <person name="Zhang Y."/>
        </authorList>
    </citation>
    <scope>NUCLEOTIDE SEQUENCE [LARGE SCALE GENOMIC DNA]</scope>
    <source>
        <strain evidence="2">cv. Niubang</strain>
    </source>
</reference>
<evidence type="ECO:0000313" key="1">
    <source>
        <dbReference type="EMBL" id="KAI3769554.1"/>
    </source>
</evidence>
<organism evidence="1 2">
    <name type="scientific">Arctium lappa</name>
    <name type="common">Greater burdock</name>
    <name type="synonym">Lappa major</name>
    <dbReference type="NCBI Taxonomy" id="4217"/>
    <lineage>
        <taxon>Eukaryota</taxon>
        <taxon>Viridiplantae</taxon>
        <taxon>Streptophyta</taxon>
        <taxon>Embryophyta</taxon>
        <taxon>Tracheophyta</taxon>
        <taxon>Spermatophyta</taxon>
        <taxon>Magnoliopsida</taxon>
        <taxon>eudicotyledons</taxon>
        <taxon>Gunneridae</taxon>
        <taxon>Pentapetalae</taxon>
        <taxon>asterids</taxon>
        <taxon>campanulids</taxon>
        <taxon>Asterales</taxon>
        <taxon>Asteraceae</taxon>
        <taxon>Carduoideae</taxon>
        <taxon>Cardueae</taxon>
        <taxon>Arctiinae</taxon>
        <taxon>Arctium</taxon>
    </lineage>
</organism>
<proteinExistence type="predicted"/>